<gene>
    <name evidence="1" type="ORF">ACFFVF_12710</name>
</gene>
<accession>A0ABV5GQX2</accession>
<proteinExistence type="predicted"/>
<organism evidence="1 2">
    <name type="scientific">Flavobacterium jumunjinense</name>
    <dbReference type="NCBI Taxonomy" id="998845"/>
    <lineage>
        <taxon>Bacteria</taxon>
        <taxon>Pseudomonadati</taxon>
        <taxon>Bacteroidota</taxon>
        <taxon>Flavobacteriia</taxon>
        <taxon>Flavobacteriales</taxon>
        <taxon>Flavobacteriaceae</taxon>
        <taxon>Flavobacterium</taxon>
    </lineage>
</organism>
<dbReference type="RefSeq" id="WP_236455889.1">
    <property type="nucleotide sequence ID" value="NZ_CBCSGE010000034.1"/>
</dbReference>
<protein>
    <recommendedName>
        <fullName evidence="3">Lipoprotein</fullName>
    </recommendedName>
</protein>
<dbReference type="PROSITE" id="PS51257">
    <property type="entry name" value="PROKAR_LIPOPROTEIN"/>
    <property type="match status" value="1"/>
</dbReference>
<sequence length="255" mass="30100">MKIIQYIIFVFLIFASCSQKNNNEKNDTFTLDKVNVAMIYEKKVNDIPCLLFNVTDTIKKNQKIGIIFKLDVKYDNPKKGSNCCAFEPGVDGTKEKIKKIKILFISNNEEIDVTEKLFNIEEAFMFTSFEEYIQGQFRNNDFKCVCYEQKNDELIENLKREHLGGEIIKNKIDKNKTPIIKNINDFVNIYNSLTGDKYNGTFDNSDLYSGWRITNHYYYFWLPEEFNISLKKYNQLEIEVELLKGKKLKFLRVLK</sequence>
<evidence type="ECO:0008006" key="3">
    <source>
        <dbReference type="Google" id="ProtNLM"/>
    </source>
</evidence>
<evidence type="ECO:0000313" key="2">
    <source>
        <dbReference type="Proteomes" id="UP001589607"/>
    </source>
</evidence>
<comment type="caution">
    <text evidence="1">The sequence shown here is derived from an EMBL/GenBank/DDBJ whole genome shotgun (WGS) entry which is preliminary data.</text>
</comment>
<keyword evidence="2" id="KW-1185">Reference proteome</keyword>
<dbReference type="EMBL" id="JBHMEY010000044">
    <property type="protein sequence ID" value="MFB9097381.1"/>
    <property type="molecule type" value="Genomic_DNA"/>
</dbReference>
<name>A0ABV5GQX2_9FLAO</name>
<dbReference type="Proteomes" id="UP001589607">
    <property type="component" value="Unassembled WGS sequence"/>
</dbReference>
<reference evidence="1 2" key="1">
    <citation type="submission" date="2024-09" db="EMBL/GenBank/DDBJ databases">
        <authorList>
            <person name="Sun Q."/>
            <person name="Mori K."/>
        </authorList>
    </citation>
    <scope>NUCLEOTIDE SEQUENCE [LARGE SCALE GENOMIC DNA]</scope>
    <source>
        <strain evidence="1 2">CECT 7955</strain>
    </source>
</reference>
<evidence type="ECO:0000313" key="1">
    <source>
        <dbReference type="EMBL" id="MFB9097381.1"/>
    </source>
</evidence>